<evidence type="ECO:0000256" key="3">
    <source>
        <dbReference type="SAM" id="Phobius"/>
    </source>
</evidence>
<sequence length="260" mass="28072">MKDNLRVLMIGDVSGSAGMGALFIGLSSLIRDKKADFVIINGENAAGGFGITREDYASLKSMGADVITSGNHIWQKEEILPLLDSSDDILRPINYPDPCVGKGWTIKKKGNIEIGVINAQGRMSMSPIDDPMKRTDQAVREIRKRTPLIFVDFHAEDTVEKEAFAFYLDGKVSAVCGTHTHVQTADEKILPKGTAYITDLGLTGVTDAVIGSDPAKSIERQLTQLPIKSEVASGEAHIQGVVITVNAESGKAESIERFTL</sequence>
<feature type="binding site" evidence="2">
    <location>
        <position position="71"/>
    </location>
    <ligand>
        <name>Fe cation</name>
        <dbReference type="ChEBI" id="CHEBI:24875"/>
        <label>2</label>
    </ligand>
</feature>
<dbReference type="AlphaFoldDB" id="A0A9D9IAY8"/>
<gene>
    <name evidence="4" type="ORF">IAA72_01355</name>
</gene>
<comment type="caution">
    <text evidence="4">The sequence shown here is derived from an EMBL/GenBank/DDBJ whole genome shotgun (WGS) entry which is preliminary data.</text>
</comment>
<feature type="active site" description="Proton donor" evidence="1">
    <location>
        <position position="72"/>
    </location>
</feature>
<reference evidence="4" key="2">
    <citation type="journal article" date="2021" name="PeerJ">
        <title>Extensive microbial diversity within the chicken gut microbiome revealed by metagenomics and culture.</title>
        <authorList>
            <person name="Gilroy R."/>
            <person name="Ravi A."/>
            <person name="Getino M."/>
            <person name="Pursley I."/>
            <person name="Horton D.L."/>
            <person name="Alikhan N.F."/>
            <person name="Baker D."/>
            <person name="Gharbi K."/>
            <person name="Hall N."/>
            <person name="Watson M."/>
            <person name="Adriaenssens E.M."/>
            <person name="Foster-Nyarko E."/>
            <person name="Jarju S."/>
            <person name="Secka A."/>
            <person name="Antonio M."/>
            <person name="Oren A."/>
            <person name="Chaudhuri R.R."/>
            <person name="La Ragione R."/>
            <person name="Hildebrand F."/>
            <person name="Pallen M.J."/>
        </authorList>
    </citation>
    <scope>NUCLEOTIDE SEQUENCE</scope>
    <source>
        <strain evidence="4">14700</strain>
    </source>
</reference>
<evidence type="ECO:0000313" key="4">
    <source>
        <dbReference type="EMBL" id="MBO8468418.1"/>
    </source>
</evidence>
<reference evidence="4" key="1">
    <citation type="submission" date="2020-10" db="EMBL/GenBank/DDBJ databases">
        <authorList>
            <person name="Gilroy R."/>
        </authorList>
    </citation>
    <scope>NUCLEOTIDE SEQUENCE</scope>
    <source>
        <strain evidence="4">14700</strain>
    </source>
</reference>
<organism evidence="4 5">
    <name type="scientific">Candidatus Ornithospirochaeta stercoravium</name>
    <dbReference type="NCBI Taxonomy" id="2840897"/>
    <lineage>
        <taxon>Bacteria</taxon>
        <taxon>Pseudomonadati</taxon>
        <taxon>Spirochaetota</taxon>
        <taxon>Spirochaetia</taxon>
        <taxon>Spirochaetales</taxon>
        <taxon>Spirochaetaceae</taxon>
        <taxon>Spirochaetaceae incertae sedis</taxon>
        <taxon>Candidatus Ornithospirochaeta</taxon>
    </lineage>
</organism>
<dbReference type="InterPro" id="IPR029052">
    <property type="entry name" value="Metallo-depent_PP-like"/>
</dbReference>
<dbReference type="Pfam" id="PF13277">
    <property type="entry name" value="YmdB"/>
    <property type="match status" value="1"/>
</dbReference>
<proteinExistence type="predicted"/>
<keyword evidence="3" id="KW-1133">Transmembrane helix</keyword>
<feature type="binding site" evidence="2">
    <location>
        <position position="44"/>
    </location>
    <ligand>
        <name>Fe cation</name>
        <dbReference type="ChEBI" id="CHEBI:24875"/>
        <label>1</label>
    </ligand>
</feature>
<feature type="transmembrane region" description="Helical" evidence="3">
    <location>
        <begin position="7"/>
        <end position="30"/>
    </location>
</feature>
<dbReference type="PANTHER" id="PTHR36303">
    <property type="entry name" value="2',3'-CYCLIC-NUCLEOTIDE 2'-PHOSPHODIESTERASE"/>
    <property type="match status" value="1"/>
</dbReference>
<evidence type="ECO:0000256" key="1">
    <source>
        <dbReference type="PIRSR" id="PIRSR004789-50"/>
    </source>
</evidence>
<feature type="binding site" evidence="2">
    <location>
        <position position="154"/>
    </location>
    <ligand>
        <name>Fe cation</name>
        <dbReference type="ChEBI" id="CHEBI:24875"/>
        <label>2</label>
    </ligand>
</feature>
<dbReference type="NCBIfam" id="TIGR00282">
    <property type="entry name" value="TIGR00282 family metallophosphoesterase"/>
    <property type="match status" value="1"/>
</dbReference>
<dbReference type="SUPFAM" id="SSF56300">
    <property type="entry name" value="Metallo-dependent phosphatases"/>
    <property type="match status" value="1"/>
</dbReference>
<dbReference type="GO" id="GO:0004113">
    <property type="term" value="F:2',3'-cyclic-nucleotide 3'-phosphodiesterase activity"/>
    <property type="evidence" value="ECO:0007669"/>
    <property type="project" value="TreeGrafter"/>
</dbReference>
<dbReference type="Gene3D" id="3.60.21.10">
    <property type="match status" value="1"/>
</dbReference>
<feature type="binding site" evidence="2">
    <location>
        <position position="43"/>
    </location>
    <ligand>
        <name>Fe cation</name>
        <dbReference type="ChEBI" id="CHEBI:24875"/>
        <label>2</label>
    </ligand>
</feature>
<evidence type="ECO:0000256" key="2">
    <source>
        <dbReference type="PIRSR" id="PIRSR004789-51"/>
    </source>
</evidence>
<dbReference type="EMBL" id="JADIMF010000019">
    <property type="protein sequence ID" value="MBO8468418.1"/>
    <property type="molecule type" value="Genomic_DNA"/>
</dbReference>
<dbReference type="PIRSF" id="PIRSF004789">
    <property type="entry name" value="DR1281"/>
    <property type="match status" value="1"/>
</dbReference>
<keyword evidence="2" id="KW-0479">Metal-binding</keyword>
<feature type="binding site" evidence="2">
    <location>
        <position position="181"/>
    </location>
    <ligand>
        <name>Fe cation</name>
        <dbReference type="ChEBI" id="CHEBI:24875"/>
        <label>1</label>
    </ligand>
</feature>
<feature type="binding site" evidence="2">
    <location>
        <position position="179"/>
    </location>
    <ligand>
        <name>Fe cation</name>
        <dbReference type="ChEBI" id="CHEBI:24875"/>
        <label>2</label>
    </ligand>
</feature>
<feature type="binding site" evidence="2">
    <location>
        <position position="12"/>
    </location>
    <ligand>
        <name>Fe cation</name>
        <dbReference type="ChEBI" id="CHEBI:24875"/>
        <label>1</label>
    </ligand>
</feature>
<keyword evidence="3" id="KW-0472">Membrane</keyword>
<dbReference type="Proteomes" id="UP000810292">
    <property type="component" value="Unassembled WGS sequence"/>
</dbReference>
<dbReference type="InterPro" id="IPR005235">
    <property type="entry name" value="YmdB-like"/>
</dbReference>
<keyword evidence="3" id="KW-0812">Transmembrane</keyword>
<protein>
    <submittedName>
        <fullName evidence="4">TIGR00282 family metallophosphoesterase</fullName>
    </submittedName>
</protein>
<dbReference type="PANTHER" id="PTHR36303:SF1">
    <property type="entry name" value="2',3'-CYCLIC-NUCLEOTIDE 2'-PHOSPHODIESTERASE"/>
    <property type="match status" value="1"/>
</dbReference>
<dbReference type="CDD" id="cd07382">
    <property type="entry name" value="MPP_DR1281"/>
    <property type="match status" value="1"/>
</dbReference>
<accession>A0A9D9IAY8</accession>
<dbReference type="GO" id="GO:0046872">
    <property type="term" value="F:metal ion binding"/>
    <property type="evidence" value="ECO:0007669"/>
    <property type="project" value="UniProtKB-KW"/>
</dbReference>
<evidence type="ECO:0000313" key="5">
    <source>
        <dbReference type="Proteomes" id="UP000810292"/>
    </source>
</evidence>
<name>A0A9D9IAY8_9SPIO</name>
<feature type="binding site" evidence="2">
    <location>
        <position position="43"/>
    </location>
    <ligand>
        <name>Fe cation</name>
        <dbReference type="ChEBI" id="CHEBI:24875"/>
        <label>1</label>
    </ligand>
</feature>